<dbReference type="Pfam" id="PF02310">
    <property type="entry name" value="B12-binding"/>
    <property type="match status" value="1"/>
</dbReference>
<gene>
    <name evidence="5" type="ORF">S03H2_60299</name>
</gene>
<dbReference type="PANTHER" id="PTHR45833">
    <property type="entry name" value="METHIONINE SYNTHASE"/>
    <property type="match status" value="1"/>
</dbReference>
<dbReference type="PANTHER" id="PTHR45833:SF1">
    <property type="entry name" value="METHIONINE SYNTHASE"/>
    <property type="match status" value="1"/>
</dbReference>
<evidence type="ECO:0000259" key="4">
    <source>
        <dbReference type="PROSITE" id="PS51332"/>
    </source>
</evidence>
<dbReference type="AlphaFoldDB" id="X1KED3"/>
<dbReference type="InterPro" id="IPR006158">
    <property type="entry name" value="Cobalamin-bd"/>
</dbReference>
<dbReference type="PROSITE" id="PS51332">
    <property type="entry name" value="B12_BINDING"/>
    <property type="match status" value="1"/>
</dbReference>
<evidence type="ECO:0000256" key="1">
    <source>
        <dbReference type="ARBA" id="ARBA00010854"/>
    </source>
</evidence>
<comment type="similarity">
    <text evidence="1">Belongs to the methylamine corrinoid protein family.</text>
</comment>
<dbReference type="EMBL" id="BARU01038844">
    <property type="protein sequence ID" value="GAH88524.1"/>
    <property type="molecule type" value="Genomic_DNA"/>
</dbReference>
<keyword evidence="3" id="KW-0170">Cobalt</keyword>
<comment type="caution">
    <text evidence="5">The sequence shown here is derived from an EMBL/GenBank/DDBJ whole genome shotgun (WGS) entry which is preliminary data.</text>
</comment>
<proteinExistence type="inferred from homology"/>
<organism evidence="5">
    <name type="scientific">marine sediment metagenome</name>
    <dbReference type="NCBI Taxonomy" id="412755"/>
    <lineage>
        <taxon>unclassified sequences</taxon>
        <taxon>metagenomes</taxon>
        <taxon>ecological metagenomes</taxon>
    </lineage>
</organism>
<dbReference type="Gene3D" id="3.40.50.280">
    <property type="entry name" value="Cobalamin-binding domain"/>
    <property type="match status" value="1"/>
</dbReference>
<evidence type="ECO:0000256" key="3">
    <source>
        <dbReference type="ARBA" id="ARBA00023285"/>
    </source>
</evidence>
<dbReference type="GO" id="GO:0046653">
    <property type="term" value="P:tetrahydrofolate metabolic process"/>
    <property type="evidence" value="ECO:0007669"/>
    <property type="project" value="TreeGrafter"/>
</dbReference>
<sequence>MQGKVVIGTVEGDLHEIGMNLVSVMLEGAGFEVCNLGIEVPAEKFVKAVKEHEANLLGMSALLTTTMLNMKVVIEALQEAGMREKVRVMIGGAPVTQDYADEIGADGYASDAPSATELAKQLSAGSGS</sequence>
<protein>
    <recommendedName>
        <fullName evidence="4">B12-binding domain-containing protein</fullName>
    </recommendedName>
</protein>
<accession>X1KED3</accession>
<reference evidence="5" key="1">
    <citation type="journal article" date="2014" name="Front. Microbiol.">
        <title>High frequency of phylogenetically diverse reductive dehalogenase-homologous genes in deep subseafloor sedimentary metagenomes.</title>
        <authorList>
            <person name="Kawai M."/>
            <person name="Futagami T."/>
            <person name="Toyoda A."/>
            <person name="Takaki Y."/>
            <person name="Nishi S."/>
            <person name="Hori S."/>
            <person name="Arai W."/>
            <person name="Tsubouchi T."/>
            <person name="Morono Y."/>
            <person name="Uchiyama I."/>
            <person name="Ito T."/>
            <person name="Fujiyama A."/>
            <person name="Inagaki F."/>
            <person name="Takami H."/>
        </authorList>
    </citation>
    <scope>NUCLEOTIDE SEQUENCE</scope>
    <source>
        <strain evidence="5">Expedition CK06-06</strain>
    </source>
</reference>
<dbReference type="GO" id="GO:0046872">
    <property type="term" value="F:metal ion binding"/>
    <property type="evidence" value="ECO:0007669"/>
    <property type="project" value="UniProtKB-KW"/>
</dbReference>
<dbReference type="GO" id="GO:0008705">
    <property type="term" value="F:methionine synthase activity"/>
    <property type="evidence" value="ECO:0007669"/>
    <property type="project" value="TreeGrafter"/>
</dbReference>
<evidence type="ECO:0000313" key="5">
    <source>
        <dbReference type="EMBL" id="GAH88524.1"/>
    </source>
</evidence>
<feature type="domain" description="B12-binding" evidence="4">
    <location>
        <begin position="2"/>
        <end position="128"/>
    </location>
</feature>
<name>X1KED3_9ZZZZ</name>
<dbReference type="GO" id="GO:0031419">
    <property type="term" value="F:cobalamin binding"/>
    <property type="evidence" value="ECO:0007669"/>
    <property type="project" value="InterPro"/>
</dbReference>
<dbReference type="InterPro" id="IPR050554">
    <property type="entry name" value="Met_Synthase/Corrinoid"/>
</dbReference>
<dbReference type="FunFam" id="3.40.50.280:FF:000003">
    <property type="entry name" value="Dimethylamine methyltransferase corrinoid protein"/>
    <property type="match status" value="1"/>
</dbReference>
<dbReference type="GO" id="GO:0005829">
    <property type="term" value="C:cytosol"/>
    <property type="evidence" value="ECO:0007669"/>
    <property type="project" value="TreeGrafter"/>
</dbReference>
<keyword evidence="2" id="KW-0479">Metal-binding</keyword>
<dbReference type="SUPFAM" id="SSF52242">
    <property type="entry name" value="Cobalamin (vitamin B12)-binding domain"/>
    <property type="match status" value="1"/>
</dbReference>
<dbReference type="GO" id="GO:0050667">
    <property type="term" value="P:homocysteine metabolic process"/>
    <property type="evidence" value="ECO:0007669"/>
    <property type="project" value="TreeGrafter"/>
</dbReference>
<dbReference type="InterPro" id="IPR036724">
    <property type="entry name" value="Cobalamin-bd_sf"/>
</dbReference>
<evidence type="ECO:0000256" key="2">
    <source>
        <dbReference type="ARBA" id="ARBA00022723"/>
    </source>
</evidence>